<dbReference type="EMBL" id="GL379839">
    <property type="protein sequence ID" value="EGT52974.1"/>
    <property type="molecule type" value="Genomic_DNA"/>
</dbReference>
<evidence type="ECO:0000313" key="1">
    <source>
        <dbReference type="EMBL" id="EGT52974.1"/>
    </source>
</evidence>
<dbReference type="GO" id="GO:1902042">
    <property type="term" value="P:negative regulation of extrinsic apoptotic signaling pathway via death domain receptors"/>
    <property type="evidence" value="ECO:0007669"/>
    <property type="project" value="TreeGrafter"/>
</dbReference>
<dbReference type="Proteomes" id="UP000008068">
    <property type="component" value="Unassembled WGS sequence"/>
</dbReference>
<dbReference type="PANTHER" id="PTHR13088">
    <property type="entry name" value="FAS APOPTOTIC INHIBITORY MOLECULE FAIM"/>
    <property type="match status" value="1"/>
</dbReference>
<dbReference type="eggNOG" id="KOG3665">
    <property type="taxonomic scope" value="Eukaryota"/>
</dbReference>
<dbReference type="OMA" id="SENDWDY"/>
<dbReference type="Gene3D" id="3.80.10.10">
    <property type="entry name" value="Ribonuclease Inhibitor"/>
    <property type="match status" value="1"/>
</dbReference>
<keyword evidence="2" id="KW-1185">Reference proteome</keyword>
<organism evidence="2">
    <name type="scientific">Caenorhabditis brenneri</name>
    <name type="common">Nematode worm</name>
    <dbReference type="NCBI Taxonomy" id="135651"/>
    <lineage>
        <taxon>Eukaryota</taxon>
        <taxon>Metazoa</taxon>
        <taxon>Ecdysozoa</taxon>
        <taxon>Nematoda</taxon>
        <taxon>Chromadorea</taxon>
        <taxon>Rhabditida</taxon>
        <taxon>Rhabditina</taxon>
        <taxon>Rhabditomorpha</taxon>
        <taxon>Rhabditoidea</taxon>
        <taxon>Rhabditidae</taxon>
        <taxon>Peloderinae</taxon>
        <taxon>Caenorhabditis</taxon>
    </lineage>
</organism>
<sequence>MEGPEVSEKIPSLLLLSSLSVGEYLLQGEYDHVDFGLAEKGSNIVLEVVTNARIKEKPEIDRLHEVLMKMVNPSKVDVSKGLYKKDRDLAIQFIQKQFLKELKLGNLTKFEKYFTNNVAGPPQKKPKLVGGTVQIDIVALLNDCLRTESKRMLEKLDFTECSSTIVTFAAGWVQSMAQQFRSLKDLNLDGIKLTSAEFTILCESFPQLTTLNITRTGLTSLNGISQLVFLSDLTVGGDYVAKLLIEVDKSIPSLEELVFDGAALKDYDLMTITDKNDNLQTIVLLGCTGHFYEEIAPVQLIAETSIWTCIDGIYYFLERKSIDFEKLGEFMESALWLVRNEEKEWTSPDNLLYLNETLHQLIPVIGYRKEMLEVYSVFKKITKAFKRKIYKNGDKLMLIDSSLRLAKWTRVMKAPSENDWDYMYDLVKMTQNPPADEIVAETMKTLMMNSEKEVLYYLKIIDFFADKIDSSSKLYAKVDKNEIVQCMKKIHQRHQVKEEQESDDEYNERKMITEKVLKFFEFDFK</sequence>
<dbReference type="InParanoid" id="G0N519"/>
<dbReference type="InterPro" id="IPR010695">
    <property type="entry name" value="FAIM1"/>
</dbReference>
<evidence type="ECO:0000313" key="2">
    <source>
        <dbReference type="Proteomes" id="UP000008068"/>
    </source>
</evidence>
<protein>
    <submittedName>
        <fullName evidence="1">Uncharacterized protein</fullName>
    </submittedName>
</protein>
<dbReference type="PANTHER" id="PTHR13088:SF3">
    <property type="entry name" value="FAS APOPTOTIC INHIBITORY MOLECULE 1"/>
    <property type="match status" value="1"/>
</dbReference>
<reference evidence="2" key="1">
    <citation type="submission" date="2011-07" db="EMBL/GenBank/DDBJ databases">
        <authorList>
            <consortium name="Caenorhabditis brenneri Sequencing and Analysis Consortium"/>
            <person name="Wilson R.K."/>
        </authorList>
    </citation>
    <scope>NUCLEOTIDE SEQUENCE [LARGE SCALE GENOMIC DNA]</scope>
    <source>
        <strain evidence="2">PB2801</strain>
    </source>
</reference>
<dbReference type="AlphaFoldDB" id="G0N519"/>
<name>G0N519_CAEBE</name>
<proteinExistence type="predicted"/>
<dbReference type="InterPro" id="IPR032675">
    <property type="entry name" value="LRR_dom_sf"/>
</dbReference>
<accession>G0N519</accession>
<dbReference type="HOGENOM" id="CLU_490236_0_0_1"/>
<gene>
    <name evidence="1" type="ORF">CAEBREN_07757</name>
</gene>
<dbReference type="SUPFAM" id="SSF52047">
    <property type="entry name" value="RNI-like"/>
    <property type="match status" value="1"/>
</dbReference>